<name>A0ABS8D2F4_9NEIS</name>
<organism evidence="1 2">
    <name type="scientific">Leeia speluncae</name>
    <dbReference type="NCBI Taxonomy" id="2884804"/>
    <lineage>
        <taxon>Bacteria</taxon>
        <taxon>Pseudomonadati</taxon>
        <taxon>Pseudomonadota</taxon>
        <taxon>Betaproteobacteria</taxon>
        <taxon>Neisseriales</taxon>
        <taxon>Leeiaceae</taxon>
        <taxon>Leeia</taxon>
    </lineage>
</organism>
<evidence type="ECO:0000313" key="1">
    <source>
        <dbReference type="EMBL" id="MCB6182352.1"/>
    </source>
</evidence>
<comment type="caution">
    <text evidence="1">The sequence shown here is derived from an EMBL/GenBank/DDBJ whole genome shotgun (WGS) entry which is preliminary data.</text>
</comment>
<dbReference type="EMBL" id="JAJBZT010000001">
    <property type="protein sequence ID" value="MCB6182352.1"/>
    <property type="molecule type" value="Genomic_DNA"/>
</dbReference>
<dbReference type="Proteomes" id="UP001165395">
    <property type="component" value="Unassembled WGS sequence"/>
</dbReference>
<gene>
    <name evidence="1" type="ORF">LIN78_02130</name>
</gene>
<dbReference type="Pfam" id="PF05930">
    <property type="entry name" value="Phage_AlpA"/>
    <property type="match status" value="1"/>
</dbReference>
<evidence type="ECO:0000313" key="2">
    <source>
        <dbReference type="Proteomes" id="UP001165395"/>
    </source>
</evidence>
<keyword evidence="2" id="KW-1185">Reference proteome</keyword>
<dbReference type="Gene3D" id="1.10.238.160">
    <property type="match status" value="1"/>
</dbReference>
<sequence length="64" mass="7350">MNEINCFLRLPDVLRIIPVCRATWYNGIKQGRFPAPVKCGARLSMWRMSDIQKLVADISNSNIQ</sequence>
<dbReference type="InterPro" id="IPR010260">
    <property type="entry name" value="AlpA"/>
</dbReference>
<dbReference type="RefSeq" id="WP_227177990.1">
    <property type="nucleotide sequence ID" value="NZ_JAJBZT010000001.1"/>
</dbReference>
<reference evidence="1" key="1">
    <citation type="submission" date="2021-10" db="EMBL/GenBank/DDBJ databases">
        <title>The complete genome sequence of Leeia sp. TBRC 13508.</title>
        <authorList>
            <person name="Charoenyingcharoen P."/>
            <person name="Yukphan P."/>
        </authorList>
    </citation>
    <scope>NUCLEOTIDE SEQUENCE</scope>
    <source>
        <strain evidence="1">TBRC 13508</strain>
    </source>
</reference>
<proteinExistence type="predicted"/>
<protein>
    <submittedName>
        <fullName evidence="1">AlpA family phage regulatory protein</fullName>
    </submittedName>
</protein>
<accession>A0ABS8D2F4</accession>